<organism evidence="1 2">
    <name type="scientific">Bacillus zhangzhouensis</name>
    <dbReference type="NCBI Taxonomy" id="1178540"/>
    <lineage>
        <taxon>Bacteria</taxon>
        <taxon>Bacillati</taxon>
        <taxon>Bacillota</taxon>
        <taxon>Bacilli</taxon>
        <taxon>Bacillales</taxon>
        <taxon>Bacillaceae</taxon>
        <taxon>Bacillus</taxon>
    </lineage>
</organism>
<dbReference type="InterPro" id="IPR019657">
    <property type="entry name" value="ComFB"/>
</dbReference>
<dbReference type="EMBL" id="JOTP01000003">
    <property type="protein sequence ID" value="KEP27704.1"/>
    <property type="molecule type" value="Genomic_DNA"/>
</dbReference>
<gene>
    <name evidence="1" type="ORF">BA70_11295</name>
</gene>
<dbReference type="RefSeq" id="WP_034318587.1">
    <property type="nucleotide sequence ID" value="NZ_JOTP01000003.1"/>
</dbReference>
<protein>
    <submittedName>
        <fullName evidence="1">Competence protein ComF</fullName>
    </submittedName>
</protein>
<proteinExistence type="predicted"/>
<dbReference type="eggNOG" id="ENOG5032ZR4">
    <property type="taxonomic scope" value="Bacteria"/>
</dbReference>
<dbReference type="Pfam" id="PF10719">
    <property type="entry name" value="ComFB"/>
    <property type="match status" value="1"/>
</dbReference>
<dbReference type="AlphaFoldDB" id="A0A081LEM8"/>
<keyword evidence="2" id="KW-1185">Reference proteome</keyword>
<comment type="caution">
    <text evidence="1">The sequence shown here is derived from an EMBL/GenBank/DDBJ whole genome shotgun (WGS) entry which is preliminary data.</text>
</comment>
<sequence>MLLNAKEILLKEILYQYLNQLNMICHCEKCIEDVLAISLNQVKPQYITDIDKISYSKSEMVDKQKNTAMLVILTEAASKVTTFPRCENCQPLNKENS</sequence>
<reference evidence="1 2" key="1">
    <citation type="submission" date="2012-09" db="EMBL/GenBank/DDBJ databases">
        <title>Genome Sequence of Bacillus sp. DW5-4.</title>
        <authorList>
            <person name="Lai Q."/>
            <person name="Liu Y."/>
            <person name="Shao Z."/>
        </authorList>
    </citation>
    <scope>NUCLEOTIDE SEQUENCE [LARGE SCALE GENOMIC DNA]</scope>
    <source>
        <strain evidence="1 2">DW5-4</strain>
    </source>
</reference>
<evidence type="ECO:0000313" key="1">
    <source>
        <dbReference type="EMBL" id="KEP27704.1"/>
    </source>
</evidence>
<dbReference type="Proteomes" id="UP000028091">
    <property type="component" value="Unassembled WGS sequence"/>
</dbReference>
<name>A0A081LEM8_9BACI</name>
<dbReference type="OrthoDB" id="5616024at2"/>
<evidence type="ECO:0000313" key="2">
    <source>
        <dbReference type="Proteomes" id="UP000028091"/>
    </source>
</evidence>
<accession>A0A081LEM8</accession>